<sequence>MPSFIERERENCTKRVCWDCCDNNAQCGNYAQCEQDRDITPYVQLDMNPILPGMDEKSCTKTPSSFLVTNLSGCPNRVCVAKKGLFKNPVPRLWRGYRVLCQKKEIDMVWSSRGRASASKWIGMVTDWSRLGGGRGVDREVLRMRWMSYGYEEFERCCLQHNCILADDVATTLLLHQYNALAFWTMQLQVGITLGVHRTLRTTDMNPILPGMDEKSVHKDAIFFLVTNLSGCPNPGVLVSKKGLFKNPVPNGCGGGTVFFVRLVLSHLRNIPEVLVLGNSSPHSRRLAVFSFLVRHPRGTFLHHNFVCAVLNDVFGVQARGGCACAGPYAQDLMGIDHDLAAEYEDVLMEDSRLDRRQLRRKEEHSAFEMLRPGFTRISLPYFMSDAEVTYVLEAVKMVATEGWKLLPQYLLNPETGEWRHHTNSVFKDRKWLGSIRYVDGKMSVHERRISGVAACPADHNDCLHTARNIFNKARKMAQRYPLADQCVMFDERTSPLRWFMLPSEAQDLLLGNAAKVRTDVPFMPREYHGSRGGVSPPTTPTHCASPFARHNSLSALDIKARRTRERLDSQSPVTLHPSGSSPQIQFNGGSGLMMRERCYSLDSNNKLPLATKTSASSAAPGSPLALLPFSGRQRQRQISCGSQTDLSQSGNEGDTESRGTSPPTSMSENAEQIQVYLKEVTKELATEIKSEIREVINKVEDVLSESADSLETNGSMEAGKRYSVDFNAQPVLPMQNQSYQPGSYTVYGSPGGNQFYQPMVAIPNQVTYQQLTTTSSLPTFTMGQQQQQQQQQGPTLMHTNSNDSVSLMSDHVAEYLAELTSEVVSDLKSELKSEFREMVSAVDGLISPDARSSSVSENGDGDSVANSGGAKNGKCCSHSVKRNGSMDGGSVQVGTNGGANAMEGLKVISENISGEELLKYGHPTLKDMRRSTMNSISSQDSGINMNYHGDRDRDRDSSVSPSDSSQRSGDMSHKSRRQEATTCVATSGKGDYEDETGGISFEAKTKSNKKLQWHCPPKNIWKPTTEAIKEFGMVEDGDRVLVCLSGGKDSLSLLHTLHQYQYYAQSKGVRFQLGAATVDPGSTAYDPRPLVPYMSALGVHYLYEEQSILEQASAAPECKSICSFCSRMKRGRLYATARAHGYNVLALGQHLDDLAESFLMSTFHNGRLRSMKAHYLIREQDLRVIRPFVYVREKSLRQFAESRKLPVIPENCPACFEAPKERHRTKQLLAQQEILFPKLFLSLRAALKPLISFRKTGEESKSYNRMKLGPCHDDNDDTESVDTEEDPVSVKSNSEN</sequence>
<dbReference type="Pfam" id="PF01171">
    <property type="entry name" value="ATP_bind_3"/>
    <property type="match status" value="1"/>
</dbReference>
<dbReference type="SUPFAM" id="SSF53383">
    <property type="entry name" value="PLP-dependent transferases"/>
    <property type="match status" value="1"/>
</dbReference>
<dbReference type="SUPFAM" id="SSF52402">
    <property type="entry name" value="Adenine nucleotide alpha hydrolases-like"/>
    <property type="match status" value="1"/>
</dbReference>
<feature type="region of interest" description="Disordered" evidence="1">
    <location>
        <begin position="935"/>
        <end position="995"/>
    </location>
</feature>
<feature type="region of interest" description="Disordered" evidence="1">
    <location>
        <begin position="566"/>
        <end position="590"/>
    </location>
</feature>
<proteinExistence type="predicted"/>
<feature type="compositionally biased region" description="Basic and acidic residues" evidence="1">
    <location>
        <begin position="971"/>
        <end position="980"/>
    </location>
</feature>
<dbReference type="OrthoDB" id="420046at2759"/>
<evidence type="ECO:0000259" key="2">
    <source>
        <dbReference type="Pfam" id="PF01171"/>
    </source>
</evidence>
<feature type="region of interest" description="Disordered" evidence="1">
    <location>
        <begin position="633"/>
        <end position="670"/>
    </location>
</feature>
<name>A0A482WVV3_LAOST</name>
<feature type="region of interest" description="Disordered" evidence="1">
    <location>
        <begin position="1264"/>
        <end position="1297"/>
    </location>
</feature>
<dbReference type="PANTHER" id="PTHR43686">
    <property type="entry name" value="SULFURTRANSFERASE-RELATED"/>
    <property type="match status" value="1"/>
</dbReference>
<dbReference type="InParanoid" id="A0A482WVV3"/>
<dbReference type="Gene3D" id="3.40.50.620">
    <property type="entry name" value="HUPs"/>
    <property type="match status" value="1"/>
</dbReference>
<accession>A0A482WVV3</accession>
<feature type="compositionally biased region" description="Polar residues" evidence="1">
    <location>
        <begin position="570"/>
        <end position="588"/>
    </location>
</feature>
<dbReference type="InterPro" id="IPR011063">
    <property type="entry name" value="TilS/TtcA_N"/>
</dbReference>
<feature type="domain" description="tRNA(Ile)-lysidine/2-thiocytidine synthase N-terminal" evidence="2">
    <location>
        <begin position="1041"/>
        <end position="1207"/>
    </location>
</feature>
<feature type="compositionally biased region" description="Low complexity" evidence="1">
    <location>
        <begin position="959"/>
        <end position="970"/>
    </location>
</feature>
<evidence type="ECO:0000313" key="3">
    <source>
        <dbReference type="EMBL" id="RZF37598.1"/>
    </source>
</evidence>
<dbReference type="CDD" id="cd24138">
    <property type="entry name" value="TtcA-like"/>
    <property type="match status" value="1"/>
</dbReference>
<dbReference type="Proteomes" id="UP000291343">
    <property type="component" value="Unassembled WGS sequence"/>
</dbReference>
<feature type="region of interest" description="Disordered" evidence="1">
    <location>
        <begin position="849"/>
        <end position="891"/>
    </location>
</feature>
<dbReference type="SMR" id="A0A482WVV3"/>
<protein>
    <recommendedName>
        <fullName evidence="2">tRNA(Ile)-lysidine/2-thiocytidine synthase N-terminal domain-containing protein</fullName>
    </recommendedName>
</protein>
<dbReference type="STRING" id="195883.A0A482WVV3"/>
<evidence type="ECO:0000256" key="1">
    <source>
        <dbReference type="SAM" id="MobiDB-lite"/>
    </source>
</evidence>
<keyword evidence="4" id="KW-1185">Reference proteome</keyword>
<reference evidence="3 4" key="1">
    <citation type="journal article" date="2017" name="Gigascience">
        <title>Genome sequence of the small brown planthopper, Laodelphax striatellus.</title>
        <authorList>
            <person name="Zhu J."/>
            <person name="Jiang F."/>
            <person name="Wang X."/>
            <person name="Yang P."/>
            <person name="Bao Y."/>
            <person name="Zhao W."/>
            <person name="Wang W."/>
            <person name="Lu H."/>
            <person name="Wang Q."/>
            <person name="Cui N."/>
            <person name="Li J."/>
            <person name="Chen X."/>
            <person name="Luo L."/>
            <person name="Yu J."/>
            <person name="Kang L."/>
            <person name="Cui F."/>
        </authorList>
    </citation>
    <scope>NUCLEOTIDE SEQUENCE [LARGE SCALE GENOMIC DNA]</scope>
    <source>
        <strain evidence="3">Lst14</strain>
    </source>
</reference>
<dbReference type="Gene3D" id="3.90.1150.10">
    <property type="entry name" value="Aspartate Aminotransferase, domain 1"/>
    <property type="match status" value="1"/>
</dbReference>
<feature type="compositionally biased region" description="Basic and acidic residues" evidence="1">
    <location>
        <begin position="949"/>
        <end position="958"/>
    </location>
</feature>
<gene>
    <name evidence="3" type="ORF">LSTR_LSTR003163</name>
</gene>
<feature type="compositionally biased region" description="Polar residues" evidence="1">
    <location>
        <begin position="935"/>
        <end position="945"/>
    </location>
</feature>
<feature type="compositionally biased region" description="Polar residues" evidence="1">
    <location>
        <begin position="637"/>
        <end position="670"/>
    </location>
</feature>
<dbReference type="EMBL" id="QKKF02023800">
    <property type="protein sequence ID" value="RZF37598.1"/>
    <property type="molecule type" value="Genomic_DNA"/>
</dbReference>
<dbReference type="InterPro" id="IPR015424">
    <property type="entry name" value="PyrdxlP-dep_Trfase"/>
</dbReference>
<organism evidence="3 4">
    <name type="scientific">Laodelphax striatellus</name>
    <name type="common">Small brown planthopper</name>
    <name type="synonym">Delphax striatella</name>
    <dbReference type="NCBI Taxonomy" id="195883"/>
    <lineage>
        <taxon>Eukaryota</taxon>
        <taxon>Metazoa</taxon>
        <taxon>Ecdysozoa</taxon>
        <taxon>Arthropoda</taxon>
        <taxon>Hexapoda</taxon>
        <taxon>Insecta</taxon>
        <taxon>Pterygota</taxon>
        <taxon>Neoptera</taxon>
        <taxon>Paraneoptera</taxon>
        <taxon>Hemiptera</taxon>
        <taxon>Auchenorrhyncha</taxon>
        <taxon>Fulgoroidea</taxon>
        <taxon>Delphacidae</taxon>
        <taxon>Criomorphinae</taxon>
        <taxon>Laodelphax</taxon>
    </lineage>
</organism>
<comment type="caution">
    <text evidence="3">The sequence shown here is derived from an EMBL/GenBank/DDBJ whole genome shotgun (WGS) entry which is preliminary data.</text>
</comment>
<evidence type="ECO:0000313" key="4">
    <source>
        <dbReference type="Proteomes" id="UP000291343"/>
    </source>
</evidence>
<dbReference type="PANTHER" id="PTHR43686:SF1">
    <property type="entry name" value="AMINOTRAN_5 DOMAIN-CONTAINING PROTEIN"/>
    <property type="match status" value="1"/>
</dbReference>
<feature type="compositionally biased region" description="Acidic residues" evidence="1">
    <location>
        <begin position="1275"/>
        <end position="1288"/>
    </location>
</feature>
<dbReference type="InterPro" id="IPR014729">
    <property type="entry name" value="Rossmann-like_a/b/a_fold"/>
</dbReference>
<dbReference type="InterPro" id="IPR015422">
    <property type="entry name" value="PyrdxlP-dep_Trfase_small"/>
</dbReference>